<evidence type="ECO:0008006" key="4">
    <source>
        <dbReference type="Google" id="ProtNLM"/>
    </source>
</evidence>
<feature type="signal peptide" evidence="1">
    <location>
        <begin position="1"/>
        <end position="31"/>
    </location>
</feature>
<evidence type="ECO:0000313" key="2">
    <source>
        <dbReference type="EMBL" id="TDD63373.1"/>
    </source>
</evidence>
<protein>
    <recommendedName>
        <fullName evidence="4">Twin-arginine translocation signal domain-containing protein</fullName>
    </recommendedName>
</protein>
<keyword evidence="3" id="KW-1185">Reference proteome</keyword>
<gene>
    <name evidence="2" type="ORF">E1298_43840</name>
</gene>
<dbReference type="RefSeq" id="WP_207945212.1">
    <property type="nucleotide sequence ID" value="NZ_SMKU01000494.1"/>
</dbReference>
<sequence>MNTLTRRNVVLAAAIVGSMVAALFQPLPAKAAPAPRPFAVPRPATAPPTSESPGILADQRAGILGTRWNVSGDMAWTTIGDATGLHLLTAEARAGYTWHTAATLTVSGLETDQWIGNACLTSSGRHAVVVYAPRTFTNKPGLARRGAFTAVVDLRDGAVTKLPFTASLAYFNPGCGTGEDAVLTQEGDEDLGKTRLVRLDAATGRLSAGIELKGQVTSAVPTRSGIAAAEGFRLVNVTGGRMRRVAATAGVPSSLTVDSGGGVNYLDVDRGRGTTRLLRTTGTITRVLAEGPAGEV</sequence>
<name>A0A4R4ZW06_9ACTN</name>
<comment type="caution">
    <text evidence="2">The sequence shown here is derived from an EMBL/GenBank/DDBJ whole genome shotgun (WGS) entry which is preliminary data.</text>
</comment>
<evidence type="ECO:0000313" key="3">
    <source>
        <dbReference type="Proteomes" id="UP000294513"/>
    </source>
</evidence>
<organism evidence="2 3">
    <name type="scientific">Actinomadura rubrisoli</name>
    <dbReference type="NCBI Taxonomy" id="2530368"/>
    <lineage>
        <taxon>Bacteria</taxon>
        <taxon>Bacillati</taxon>
        <taxon>Actinomycetota</taxon>
        <taxon>Actinomycetes</taxon>
        <taxon>Streptosporangiales</taxon>
        <taxon>Thermomonosporaceae</taxon>
        <taxon>Actinomadura</taxon>
    </lineage>
</organism>
<feature type="chain" id="PRO_5020373362" description="Twin-arginine translocation signal domain-containing protein" evidence="1">
    <location>
        <begin position="32"/>
        <end position="296"/>
    </location>
</feature>
<reference evidence="2 3" key="1">
    <citation type="submission" date="2019-03" db="EMBL/GenBank/DDBJ databases">
        <title>Draft genome sequences of novel Actinobacteria.</title>
        <authorList>
            <person name="Sahin N."/>
            <person name="Ay H."/>
            <person name="Saygin H."/>
        </authorList>
    </citation>
    <scope>NUCLEOTIDE SEQUENCE [LARGE SCALE GENOMIC DNA]</scope>
    <source>
        <strain evidence="2 3">H3C3</strain>
    </source>
</reference>
<dbReference type="PROSITE" id="PS51318">
    <property type="entry name" value="TAT"/>
    <property type="match status" value="1"/>
</dbReference>
<keyword evidence="1" id="KW-0732">Signal</keyword>
<evidence type="ECO:0000256" key="1">
    <source>
        <dbReference type="SAM" id="SignalP"/>
    </source>
</evidence>
<feature type="non-terminal residue" evidence="2">
    <location>
        <position position="296"/>
    </location>
</feature>
<dbReference type="EMBL" id="SMKU01000494">
    <property type="protein sequence ID" value="TDD63373.1"/>
    <property type="molecule type" value="Genomic_DNA"/>
</dbReference>
<dbReference type="AlphaFoldDB" id="A0A4R4ZW06"/>
<dbReference type="Proteomes" id="UP000294513">
    <property type="component" value="Unassembled WGS sequence"/>
</dbReference>
<dbReference type="InterPro" id="IPR006311">
    <property type="entry name" value="TAT_signal"/>
</dbReference>
<accession>A0A4R4ZW06</accession>
<proteinExistence type="predicted"/>